<feature type="domain" description="Cadherin" evidence="15">
    <location>
        <begin position="241"/>
        <end position="350"/>
    </location>
</feature>
<feature type="domain" description="Cadherin" evidence="15">
    <location>
        <begin position="1082"/>
        <end position="1191"/>
    </location>
</feature>
<name>A0A267GDD9_9PLAT</name>
<dbReference type="CDD" id="cd11304">
    <property type="entry name" value="Cadherin_repeat"/>
    <property type="match status" value="25"/>
</dbReference>
<evidence type="ECO:0000256" key="1">
    <source>
        <dbReference type="ARBA" id="ARBA00004167"/>
    </source>
</evidence>
<dbReference type="FunFam" id="2.60.40.60:FF:000015">
    <property type="entry name" value="FAT atypical cadherin 1"/>
    <property type="match status" value="1"/>
</dbReference>
<evidence type="ECO:0000256" key="2">
    <source>
        <dbReference type="ARBA" id="ARBA00022536"/>
    </source>
</evidence>
<organism evidence="16 17">
    <name type="scientific">Macrostomum lignano</name>
    <dbReference type="NCBI Taxonomy" id="282301"/>
    <lineage>
        <taxon>Eukaryota</taxon>
        <taxon>Metazoa</taxon>
        <taxon>Spiralia</taxon>
        <taxon>Lophotrochozoa</taxon>
        <taxon>Platyhelminthes</taxon>
        <taxon>Rhabditophora</taxon>
        <taxon>Macrostomorpha</taxon>
        <taxon>Macrostomida</taxon>
        <taxon>Macrostomidae</taxon>
        <taxon>Macrostomum</taxon>
    </lineage>
</organism>
<feature type="domain" description="Cadherin" evidence="15">
    <location>
        <begin position="1521"/>
        <end position="1604"/>
    </location>
</feature>
<keyword evidence="3" id="KW-0812">Transmembrane</keyword>
<evidence type="ECO:0000256" key="12">
    <source>
        <dbReference type="PROSITE-ProRule" id="PRU00043"/>
    </source>
</evidence>
<keyword evidence="6 12" id="KW-0106">Calcium</keyword>
<evidence type="ECO:0000313" key="17">
    <source>
        <dbReference type="Proteomes" id="UP000215902"/>
    </source>
</evidence>
<feature type="domain" description="Cadherin" evidence="15">
    <location>
        <begin position="765"/>
        <end position="864"/>
    </location>
</feature>
<keyword evidence="17" id="KW-1185">Reference proteome</keyword>
<proteinExistence type="predicted"/>
<dbReference type="GO" id="GO:0005886">
    <property type="term" value="C:plasma membrane"/>
    <property type="evidence" value="ECO:0007669"/>
    <property type="project" value="InterPro"/>
</dbReference>
<feature type="domain" description="Cadherin" evidence="15">
    <location>
        <begin position="865"/>
        <end position="1081"/>
    </location>
</feature>
<dbReference type="InterPro" id="IPR015919">
    <property type="entry name" value="Cadherin-like_sf"/>
</dbReference>
<evidence type="ECO:0000256" key="14">
    <source>
        <dbReference type="SAM" id="SignalP"/>
    </source>
</evidence>
<feature type="domain" description="Cadherin" evidence="15">
    <location>
        <begin position="1401"/>
        <end position="1518"/>
    </location>
</feature>
<dbReference type="GO" id="GO:0007156">
    <property type="term" value="P:homophilic cell adhesion via plasma membrane adhesion molecules"/>
    <property type="evidence" value="ECO:0007669"/>
    <property type="project" value="InterPro"/>
</dbReference>
<dbReference type="GO" id="GO:0007163">
    <property type="term" value="P:establishment or maintenance of cell polarity"/>
    <property type="evidence" value="ECO:0007669"/>
    <property type="project" value="UniProtKB-ARBA"/>
</dbReference>
<keyword evidence="4 14" id="KW-0732">Signal</keyword>
<keyword evidence="2" id="KW-0245">EGF-like domain</keyword>
<dbReference type="Proteomes" id="UP000215902">
    <property type="component" value="Unassembled WGS sequence"/>
</dbReference>
<dbReference type="SUPFAM" id="SSF49313">
    <property type="entry name" value="Cadherin-like"/>
    <property type="match status" value="26"/>
</dbReference>
<dbReference type="PROSITE" id="PS00232">
    <property type="entry name" value="CADHERIN_1"/>
    <property type="match status" value="7"/>
</dbReference>
<reference evidence="16 17" key="1">
    <citation type="submission" date="2017-06" db="EMBL/GenBank/DDBJ databases">
        <title>A platform for efficient transgenesis in Macrostomum lignano, a flatworm model organism for stem cell research.</title>
        <authorList>
            <person name="Berezikov E."/>
        </authorList>
    </citation>
    <scope>NUCLEOTIDE SEQUENCE [LARGE SCALE GENOMIC DNA]</scope>
    <source>
        <strain evidence="16">DV1</strain>
        <tissue evidence="16">Whole organism</tissue>
    </source>
</reference>
<comment type="subcellular location">
    <subcellularLocation>
        <location evidence="1">Membrane</location>
        <topology evidence="1">Single-pass membrane protein</topology>
    </subcellularLocation>
</comment>
<evidence type="ECO:0000256" key="4">
    <source>
        <dbReference type="ARBA" id="ARBA00022729"/>
    </source>
</evidence>
<keyword evidence="7" id="KW-0130">Cell adhesion</keyword>
<feature type="compositionally biased region" description="Polar residues" evidence="13">
    <location>
        <begin position="1829"/>
        <end position="1842"/>
    </location>
</feature>
<protein>
    <recommendedName>
        <fullName evidence="15">Cadherin domain-containing protein</fullName>
    </recommendedName>
</protein>
<keyword evidence="10" id="KW-1015">Disulfide bond</keyword>
<evidence type="ECO:0000256" key="10">
    <source>
        <dbReference type="ARBA" id="ARBA00023157"/>
    </source>
</evidence>
<feature type="domain" description="Cadherin" evidence="15">
    <location>
        <begin position="2777"/>
        <end position="2877"/>
    </location>
</feature>
<dbReference type="EMBL" id="NIVC01000390">
    <property type="protein sequence ID" value="PAA84043.1"/>
    <property type="molecule type" value="Genomic_DNA"/>
</dbReference>
<feature type="domain" description="Cadherin" evidence="15">
    <location>
        <begin position="462"/>
        <end position="566"/>
    </location>
</feature>
<dbReference type="FunFam" id="2.60.40.60:FF:000116">
    <property type="entry name" value="Dachsous cadherin-related 2"/>
    <property type="match status" value="1"/>
</dbReference>
<evidence type="ECO:0000259" key="15">
    <source>
        <dbReference type="PROSITE" id="PS50268"/>
    </source>
</evidence>
<dbReference type="PRINTS" id="PR00205">
    <property type="entry name" value="CADHERIN"/>
</dbReference>
<feature type="domain" description="Cadherin" evidence="15">
    <location>
        <begin position="2995"/>
        <end position="3085"/>
    </location>
</feature>
<dbReference type="FunFam" id="2.60.40.60:FF:000024">
    <property type="entry name" value="FAT atypical cadherin 3"/>
    <property type="match status" value="2"/>
</dbReference>
<evidence type="ECO:0000256" key="7">
    <source>
        <dbReference type="ARBA" id="ARBA00022889"/>
    </source>
</evidence>
<dbReference type="STRING" id="282301.A0A267GDD9"/>
<dbReference type="Gene3D" id="2.60.40.60">
    <property type="entry name" value="Cadherins"/>
    <property type="match status" value="27"/>
</dbReference>
<evidence type="ECO:0000256" key="11">
    <source>
        <dbReference type="ARBA" id="ARBA00023180"/>
    </source>
</evidence>
<keyword evidence="8" id="KW-1133">Transmembrane helix</keyword>
<feature type="domain" description="Cadherin" evidence="15">
    <location>
        <begin position="2897"/>
        <end position="2990"/>
    </location>
</feature>
<dbReference type="InterPro" id="IPR002126">
    <property type="entry name" value="Cadherin-like_dom"/>
</dbReference>
<dbReference type="PANTHER" id="PTHR24026">
    <property type="entry name" value="FAT ATYPICAL CADHERIN-RELATED"/>
    <property type="match status" value="1"/>
</dbReference>
<feature type="domain" description="Cadherin" evidence="15">
    <location>
        <begin position="2241"/>
        <end position="2345"/>
    </location>
</feature>
<feature type="region of interest" description="Disordered" evidence="13">
    <location>
        <begin position="1824"/>
        <end position="1846"/>
    </location>
</feature>
<feature type="chain" id="PRO_5012176179" description="Cadherin domain-containing protein" evidence="14">
    <location>
        <begin position="29"/>
        <end position="3210"/>
    </location>
</feature>
<dbReference type="SMART" id="SM00112">
    <property type="entry name" value="CA"/>
    <property type="match status" value="25"/>
</dbReference>
<evidence type="ECO:0000256" key="6">
    <source>
        <dbReference type="ARBA" id="ARBA00022837"/>
    </source>
</evidence>
<feature type="domain" description="Cadherin" evidence="15">
    <location>
        <begin position="1930"/>
        <end position="2032"/>
    </location>
</feature>
<feature type="domain" description="Cadherin" evidence="15">
    <location>
        <begin position="1605"/>
        <end position="1722"/>
    </location>
</feature>
<feature type="domain" description="Cadherin" evidence="15">
    <location>
        <begin position="34"/>
        <end position="128"/>
    </location>
</feature>
<feature type="domain" description="Cadherin" evidence="15">
    <location>
        <begin position="2682"/>
        <end position="2776"/>
    </location>
</feature>
<dbReference type="OrthoDB" id="6252479at2759"/>
<dbReference type="PROSITE" id="PS50268">
    <property type="entry name" value="CADHERIN_2"/>
    <property type="match status" value="24"/>
</dbReference>
<feature type="domain" description="Cadherin" evidence="15">
    <location>
        <begin position="356"/>
        <end position="461"/>
    </location>
</feature>
<feature type="domain" description="Cadherin" evidence="15">
    <location>
        <begin position="2451"/>
        <end position="2560"/>
    </location>
</feature>
<dbReference type="FunFam" id="2.60.40.60:FF:000020">
    <property type="entry name" value="Dachsous cadherin-related 1b"/>
    <property type="match status" value="2"/>
</dbReference>
<accession>A0A267GDD9</accession>
<feature type="domain" description="Cadherin" evidence="15">
    <location>
        <begin position="2033"/>
        <end position="2133"/>
    </location>
</feature>
<keyword evidence="11" id="KW-0325">Glycoprotein</keyword>
<feature type="domain" description="Cadherin" evidence="15">
    <location>
        <begin position="136"/>
        <end position="240"/>
    </location>
</feature>
<feature type="domain" description="Cadherin" evidence="15">
    <location>
        <begin position="1298"/>
        <end position="1400"/>
    </location>
</feature>
<feature type="domain" description="Cadherin" evidence="15">
    <location>
        <begin position="1873"/>
        <end position="1929"/>
    </location>
</feature>
<sequence length="3210" mass="347832">MKHAAACNRLASLLLPLLALLASRVASGQTSAATPGRYNFTVHENRPAGFQVGQVKLNPGFAYQLSPASTLFSFDSATGIITTKVSIDRETLSSDIVDLLIIGSSTSSVVSLSVRIHVLDENDNSPRFPEPLVVWEISENAIVGTARILPIASDPDVGANSVTLNYKITSGNAEGKFHLRVENSLGFLQLKLLTVGRLDREKTGFYSLNISAEDGGHPIRHGYLSVQVTVEDYNDERPKFEQQVYYAVVNETVSVGQEIARVKATDGDQVGTVNSLVTYSFKERPFNNEFEVDVRTGAVRVAKPLTCFRNIEGCTLSIEATDNGVPQLHSESSCTVQITVLRSNDHSPEIRVILSTKKDDYAVIDETSKPDDPIGVVQVTDADSGKNGQTSLALLQTSGYFALRPLSANYYRIVTARIFTTESPKDFQLLLRAEDKGQPSRVSTLTVTVRVNKANQFAPSFNESLKVVHLSQLAPVGSFVASMTAHDNDTYGINSEVRYQIVEGNEGDYFKIAHDSGLVLTKRHLKLVKQSTFRLNISASDSGPKRLISYAMLQVEVDSGNHAPTCKKDRIEVQVHQGSKFDLSLNEICHDSDTGSNGALVFRIQRQTTSGSVNKCQILSGEEFNCDGVQQDAQYVIDVSDQAQTPLHSRLLLSVRAVKNDSSELKFYPLRYHVTTPAGKPDFGKALTRLQASGSGKLHYSMQSLRSDFMIDPNTGIVRMANYTAKDMVTLIFLVNDVHGNIAQNPAEVHVYPVATTAASRPVFLQTVYSFELTEDNGDAINTRQTRNIGFVSAADVYGYEIVDGDPNEIFTVSSSGALSVAKDLDREQTSHYNLTVVGLGSSDMCSCHVSITVADLNDNTPRFEWTAYEFNISDSTPIGHTVGAIRAWDSDAGMNSKLSYVLRGRRASYFELERESGLLRLVKPVSKWQETELQQGISLSVTVSDAGTPSRNSSVDVQITIDPSFVDYPMLNESNNEFFVSEDAPVNSIIGRMNATGKYSIVYSLSPIFSTVQQEDNIAILPTGELYINKALDRETRDSYELEVFATFFEPAMQTQPMWMTSSSTVTVYVQDVNDCSPVFSSSNYIFELPENSTAEHLVGRVFAADADEGANGHILYYLADVSRQGLFHIDPVLGEIRSLRQFDFENPSDREFEFAVVAKDRGSDESSVQSGHARVKVVITDVNDHRPTFSASAFYFELLENATEGSIVAQLAAKDPDSGLNGALVYSFLGGNELGNFALGENTGELRVNKNLDRELKERFELLIGVSDKGEPKLSSSAMVFVQVLDCNDQKPVFYKEQVGRITVSEPIKPGTKLHKFYATDRDAGTNSKFYFSIAFGNIDEVFGMDQVTGALYLVKPLDFETRSRYQLAIRATDFGGQFSQINFTVIVENINDNAPQFTGSPLVIQVEENSSGGAIGRVVAKDADGDEISYHLVFQEPYGTDFRVDSRTGQIVVEKELDREKVAVYKLHIEARDRPSKASEKRLTSTVTIATVIVDDIDDNNAILHTQSGLLLPLTLTPGAKVARLVASDADQGENAKINFEISGPDAAYFSVDRRTGELTLLTQPAETKTYFDLVVKVNKGDGGQSVRLIVPSKENNGPIFSQSSYTGEVAEGTEPGKEILRMRALYAGNPRSAVHYFITGVYAGNRSEPQVRGLFQLKNSADNGVLLTGPLPLDREATRTGQYQLEVTALDTGSRLPKTRTASVYIIVKDVNDSPPVVSASTLEVQLPDDEADADSSWPIPLAQAAASDPDDEDSLKWRTVGDSWPEVAVQERTGLLTLVSRPPADAAQSRPQLQLEVSDSLRHVDRVLVRFLDSSSQRRRRRPTFQTANSTTPSFSITEGAPPGSLVGRLATVEAASFRLLMPIGAPFDLDSRWGILRTRARLDYETRTHYLLVAVATDSESGLTSTTEFVVNVLDENDNQPQCRLAAFEATVAAPGQADDVLLTVQADDADADSDLSFALAWGVQPDLPFVVNRVSGELALSRQLTGSDSELYDFAVVVSDGSNSVECRVRVRVTSPAAADSASALNNSSGEATVTENSRAAVGVPFYTAPCPWSDPSVRFELLAPSASPLWAVDAVTGAVATRQPLDRETAELHRLRIACQTSSGALFEHRLLVRVADENDNSPEFSAVEMAVTVGRSVAVNSVVAAATATDSDSGANAALRYFLLDDPRRQFWADADTGKVRLRRPLAGRPRQHRLRLLALDSGRPTRSASIVILVDVRREAGDACAPQFPRGRRPLVFSVAEALPAARLPAYVGAVRATDCDTDEGIIYQILDDSAPFHVLKDTGEIRAIAPIDRESHPEPFVFVVQAYDGSTPRKSGSATVTVNVVDANDNPPACAWRRWQFDISEAAPLNTTVGWVAASDSDSGANAMVSFALVGNHSDGPFGIGASDGRLWLRRSLDRESQDRYELRVRLTDYGLQSLTSECSVLISVLDVNDNDPVPAAATFEFDVRVNEVVGALLGGIFAWDPDAGRNGSVTYSVLPGTAGDSTGSSYIRLNDSETSSGFVYLESSLTGWQPGQTISAAVVATDGGGRRAQMAVKLRLIPAPDPTSAQQMRFTTEPRASLFASELAPPGTVLTRLPSATLPKAAYSILALSVASRRSTPTFWHSGGFYQAPVTIRRDTGELIVGPGGLRDVGEEVHLALRAATADSLWATALLTVRVMPDSREAATPVRSVFEFSVPENRSPGTFVGQVALNRWRIRERLLPRFAITGGPFTVDSSGRITTTEWLDRESRDAYELNCTVGDGGVQVSVRVAVLDDNDRQPTGSSAYFKGAVPENSPVGTRVLRITAVDADTPPNARLAFSLTNNPGGRFSIDSASGWVTVAGSLDRESTALYKLGFSVSDGKFSYDSEAEVTVTDENDCAPEFPAGGFNLSALPGRPGGYETVGSLAATDADQPGSDNARLAYSLSGPGSGRFSVDALGNLVAHGQLPLGAEFRLRVLARDNGRLMARSASAPLRLRVLNAAPPMMSSARLDAPVLAGLGPGQPVVQVRASYSNDGPLRFRIVSGNASEHFALDTSTGWLTTRHALSSLRPGDVYAAVVDAVSAEHPQLVSPTPTAVQLSVTGENRFSPAIAPDAYQATVAEDAASGHQLFRIDVTDRDSGINGEVDLSIIDVKPPVELELVRERRQAGRWSLRLRSCLDFESARSHAIRIRDGSGLRQTLGGGQPHTAGCRCRRQSSKLPRGMAVALHQGGKSGC</sequence>
<evidence type="ECO:0000256" key="8">
    <source>
        <dbReference type="ARBA" id="ARBA00022989"/>
    </source>
</evidence>
<feature type="domain" description="Cadherin" evidence="15">
    <location>
        <begin position="2134"/>
        <end position="2238"/>
    </location>
</feature>
<dbReference type="Pfam" id="PF00028">
    <property type="entry name" value="Cadherin"/>
    <property type="match status" value="15"/>
</dbReference>
<evidence type="ECO:0000256" key="5">
    <source>
        <dbReference type="ARBA" id="ARBA00022737"/>
    </source>
</evidence>
<dbReference type="GO" id="GO:0005509">
    <property type="term" value="F:calcium ion binding"/>
    <property type="evidence" value="ECO:0007669"/>
    <property type="project" value="UniProtKB-UniRule"/>
</dbReference>
<feature type="domain" description="Cadherin" evidence="15">
    <location>
        <begin position="1192"/>
        <end position="1296"/>
    </location>
</feature>
<feature type="domain" description="Cadherin" evidence="15">
    <location>
        <begin position="2346"/>
        <end position="2450"/>
    </location>
</feature>
<dbReference type="InterPro" id="IPR020894">
    <property type="entry name" value="Cadherin_CS"/>
</dbReference>
<keyword evidence="9" id="KW-0472">Membrane</keyword>
<evidence type="ECO:0000256" key="9">
    <source>
        <dbReference type="ARBA" id="ARBA00023136"/>
    </source>
</evidence>
<dbReference type="Pfam" id="PF25374">
    <property type="entry name" value="Cadherin_FAT4_N"/>
    <property type="match status" value="1"/>
</dbReference>
<evidence type="ECO:0000256" key="3">
    <source>
        <dbReference type="ARBA" id="ARBA00022692"/>
    </source>
</evidence>
<keyword evidence="5" id="KW-0677">Repeat</keyword>
<evidence type="ECO:0000313" key="16">
    <source>
        <dbReference type="EMBL" id="PAA84043.1"/>
    </source>
</evidence>
<gene>
    <name evidence="16" type="ORF">BOX15_Mlig006749g1</name>
</gene>
<evidence type="ECO:0000256" key="13">
    <source>
        <dbReference type="SAM" id="MobiDB-lite"/>
    </source>
</evidence>
<feature type="signal peptide" evidence="14">
    <location>
        <begin position="1"/>
        <end position="28"/>
    </location>
</feature>
<comment type="caution">
    <text evidence="16">The sequence shown here is derived from an EMBL/GenBank/DDBJ whole genome shotgun (WGS) entry which is preliminary data.</text>
</comment>
<dbReference type="PANTHER" id="PTHR24026:SF133">
    <property type="entry name" value="CADHERIN-RELATED FAMILY MEMBER 2"/>
    <property type="match status" value="1"/>
</dbReference>